<gene>
    <name evidence="3" type="ORF">RZO55_23820</name>
</gene>
<evidence type="ECO:0000313" key="3">
    <source>
        <dbReference type="EMBL" id="MDW2800600.1"/>
    </source>
</evidence>
<dbReference type="InterPro" id="IPR002508">
    <property type="entry name" value="MurNAc-LAA_cat"/>
</dbReference>
<evidence type="ECO:0000256" key="1">
    <source>
        <dbReference type="ARBA" id="ARBA00022801"/>
    </source>
</evidence>
<dbReference type="Pfam" id="PF01520">
    <property type="entry name" value="Amidase_3"/>
    <property type="match status" value="1"/>
</dbReference>
<evidence type="ECO:0000313" key="4">
    <source>
        <dbReference type="Proteomes" id="UP001276854"/>
    </source>
</evidence>
<dbReference type="Gene3D" id="3.40.630.40">
    <property type="entry name" value="Zn-dependent exopeptidases"/>
    <property type="match status" value="1"/>
</dbReference>
<feature type="domain" description="MurNAc-LAA" evidence="2">
    <location>
        <begin position="74"/>
        <end position="183"/>
    </location>
</feature>
<dbReference type="SUPFAM" id="SSF53187">
    <property type="entry name" value="Zn-dependent exopeptidases"/>
    <property type="match status" value="1"/>
</dbReference>
<proteinExistence type="predicted"/>
<accession>A0ABU4GSJ3</accession>
<dbReference type="RefSeq" id="WP_318066765.1">
    <property type="nucleotide sequence ID" value="NZ_JAWONS010000329.1"/>
</dbReference>
<comment type="caution">
    <text evidence="3">The sequence shown here is derived from an EMBL/GenBank/DDBJ whole genome shotgun (WGS) entry which is preliminary data.</text>
</comment>
<dbReference type="PANTHER" id="PTHR30404">
    <property type="entry name" value="N-ACETYLMURAMOYL-L-ALANINE AMIDASE"/>
    <property type="match status" value="1"/>
</dbReference>
<sequence>MAIKIFIDQGHNPSGTFNSGAEANGLQESEINFQVGLYLQNLLNSDPRFEARVSRPEPDTVLGTNNTTSLAARVAMANQWPADYFISIHSNLNPNPEINGTEVYIYQYFTQAQWLAEQIMGGINDMVGTKNNGIRENPSLYVLRNADMPANLVELGYLSNYSDAEKLRNDQYGFAYGIYLGLLRYFGFA</sequence>
<organism evidence="3 4">
    <name type="scientific">Clostridium boliviensis</name>
    <dbReference type="NCBI Taxonomy" id="318465"/>
    <lineage>
        <taxon>Bacteria</taxon>
        <taxon>Bacillati</taxon>
        <taxon>Bacillota</taxon>
        <taxon>Clostridia</taxon>
        <taxon>Eubacteriales</taxon>
        <taxon>Clostridiaceae</taxon>
        <taxon>Clostridium</taxon>
    </lineage>
</organism>
<reference evidence="3 4" key="1">
    <citation type="submission" date="2023-10" db="EMBL/GenBank/DDBJ databases">
        <title>A novel Glycoside Hydrolase 43-Like Enzyme from Clostrdium boliviensis is an Endo-xylanase, and a Candidate for Xylooligosaccharides Production from Different Xylan Substrates.</title>
        <authorList>
            <person name="Alvarez M.T."/>
            <person name="Rocabado-Villegas L.R."/>
            <person name="Salas-Veizaga D.M."/>
            <person name="Linares-Pasten J.A."/>
            <person name="Gudmundsdottir E.E."/>
            <person name="Hreggvidsson G.O."/>
            <person name="Adlercreutz P."/>
            <person name="Nordberg Karlsson E."/>
        </authorList>
    </citation>
    <scope>NUCLEOTIDE SEQUENCE [LARGE SCALE GENOMIC DNA]</scope>
    <source>
        <strain evidence="3 4">E-1</strain>
    </source>
</reference>
<name>A0ABU4GSJ3_9CLOT</name>
<dbReference type="PANTHER" id="PTHR30404:SF0">
    <property type="entry name" value="N-ACETYLMURAMOYL-L-ALANINE AMIDASE AMIC"/>
    <property type="match status" value="1"/>
</dbReference>
<protein>
    <submittedName>
        <fullName evidence="3">N-acetylmuramoyl-L-alanine amidase</fullName>
    </submittedName>
</protein>
<dbReference type="Proteomes" id="UP001276854">
    <property type="component" value="Unassembled WGS sequence"/>
</dbReference>
<keyword evidence="1" id="KW-0378">Hydrolase</keyword>
<dbReference type="SMART" id="SM00646">
    <property type="entry name" value="Ami_3"/>
    <property type="match status" value="1"/>
</dbReference>
<evidence type="ECO:0000259" key="2">
    <source>
        <dbReference type="SMART" id="SM00646"/>
    </source>
</evidence>
<keyword evidence="4" id="KW-1185">Reference proteome</keyword>
<dbReference type="CDD" id="cd02696">
    <property type="entry name" value="MurNAc-LAA"/>
    <property type="match status" value="1"/>
</dbReference>
<dbReference type="EMBL" id="JAWONS010000329">
    <property type="protein sequence ID" value="MDW2800600.1"/>
    <property type="molecule type" value="Genomic_DNA"/>
</dbReference>
<dbReference type="InterPro" id="IPR050695">
    <property type="entry name" value="N-acetylmuramoyl_amidase_3"/>
</dbReference>